<dbReference type="Gene3D" id="1.20.120.450">
    <property type="entry name" value="dinb family like domain"/>
    <property type="match status" value="1"/>
</dbReference>
<accession>A0A318H353</accession>
<dbReference type="InterPro" id="IPR007061">
    <property type="entry name" value="MST-like"/>
</dbReference>
<protein>
    <submittedName>
        <fullName evidence="1">Uncharacterized protein DUF664</fullName>
    </submittedName>
</protein>
<keyword evidence="2" id="KW-1185">Reference proteome</keyword>
<proteinExistence type="predicted"/>
<comment type="caution">
    <text evidence="1">The sequence shown here is derived from an EMBL/GenBank/DDBJ whole genome shotgun (WGS) entry which is preliminary data.</text>
</comment>
<name>A0A318H353_9MYCO</name>
<dbReference type="SUPFAM" id="SSF109854">
    <property type="entry name" value="DinB/YfiT-like putative metalloenzymes"/>
    <property type="match status" value="1"/>
</dbReference>
<dbReference type="InterPro" id="IPR034660">
    <property type="entry name" value="DinB/YfiT-like"/>
</dbReference>
<organism evidence="1 2">
    <name type="scientific">Mycolicibacterium moriokaense</name>
    <dbReference type="NCBI Taxonomy" id="39691"/>
    <lineage>
        <taxon>Bacteria</taxon>
        <taxon>Bacillati</taxon>
        <taxon>Actinomycetota</taxon>
        <taxon>Actinomycetes</taxon>
        <taxon>Mycobacteriales</taxon>
        <taxon>Mycobacteriaceae</taxon>
        <taxon>Mycolicibacterium</taxon>
    </lineage>
</organism>
<reference evidence="2" key="1">
    <citation type="submission" date="2018-05" db="EMBL/GenBank/DDBJ databases">
        <authorList>
            <person name="Deangelis K."/>
            <person name="Huntemann M."/>
            <person name="Clum A."/>
            <person name="Pillay M."/>
            <person name="Palaniappan K."/>
            <person name="Varghese N."/>
            <person name="Mikhailova N."/>
            <person name="Stamatis D."/>
            <person name="Reddy T."/>
            <person name="Daum C."/>
            <person name="Shapiro N."/>
            <person name="Ivanova N."/>
            <person name="Kyrpides N."/>
            <person name="Woyke T."/>
        </authorList>
    </citation>
    <scope>NUCLEOTIDE SEQUENCE [LARGE SCALE GENOMIC DNA]</scope>
    <source>
        <strain evidence="2">GAS496</strain>
    </source>
</reference>
<reference evidence="1 2" key="2">
    <citation type="submission" date="2018-06" db="EMBL/GenBank/DDBJ databases">
        <title>Sequencing of bacterial isolates from soil warming experiment in Harvard Forest, Massachusetts, USA.</title>
        <authorList>
            <person name="Deangelis K.PhD."/>
        </authorList>
    </citation>
    <scope>NUCLEOTIDE SEQUENCE [LARGE SCALE GENOMIC DNA]</scope>
    <source>
        <strain evidence="1 2">GAS496</strain>
    </source>
</reference>
<dbReference type="Proteomes" id="UP000247781">
    <property type="component" value="Unassembled WGS sequence"/>
</dbReference>
<dbReference type="EMBL" id="QJJU01000047">
    <property type="protein sequence ID" value="PXW97673.1"/>
    <property type="molecule type" value="Genomic_DNA"/>
</dbReference>
<sequence length="199" mass="22274">MPGQAPIVGDERDALRVFLEYHQSSYPAVAFGLADEQARSKPTVSALSIGGLIKHATGVQRSWMERVEVAPDLPPQDTRPFDEVVASYQDEYVMREDETLSELLDTFKAQNAETLRILAAADLDTAVPVPQDVPWFPKDIDNWTVRWVIHHVINELARHSGQADIIRESIDGATLYDLVAGIEGWEETDWIKPWKPAGV</sequence>
<dbReference type="RefSeq" id="WP_110320203.1">
    <property type="nucleotide sequence ID" value="NZ_QJJU01000047.1"/>
</dbReference>
<evidence type="ECO:0000313" key="2">
    <source>
        <dbReference type="Proteomes" id="UP000247781"/>
    </source>
</evidence>
<gene>
    <name evidence="1" type="ORF">C8E89_14711</name>
</gene>
<dbReference type="Pfam" id="PF04978">
    <property type="entry name" value="MST"/>
    <property type="match status" value="1"/>
</dbReference>
<dbReference type="OrthoDB" id="4548523at2"/>
<dbReference type="AlphaFoldDB" id="A0A318H353"/>
<evidence type="ECO:0000313" key="1">
    <source>
        <dbReference type="EMBL" id="PXW97673.1"/>
    </source>
</evidence>